<name>A0A7V0Q6W8_UNCW3</name>
<protein>
    <recommendedName>
        <fullName evidence="4">Zinc finger CHC2-type domain-containing protein</fullName>
    </recommendedName>
</protein>
<organism evidence="5">
    <name type="scientific">candidate division WOR-3 bacterium</name>
    <dbReference type="NCBI Taxonomy" id="2052148"/>
    <lineage>
        <taxon>Bacteria</taxon>
        <taxon>Bacteria division WOR-3</taxon>
    </lineage>
</organism>
<dbReference type="InterPro" id="IPR002694">
    <property type="entry name" value="Znf_CHC2"/>
</dbReference>
<reference evidence="5" key="1">
    <citation type="journal article" date="2020" name="mSystems">
        <title>Genome- and Community-Level Interaction Insights into Carbon Utilization and Element Cycling Functions of Hydrothermarchaeota in Hydrothermal Sediment.</title>
        <authorList>
            <person name="Zhou Z."/>
            <person name="Liu Y."/>
            <person name="Xu W."/>
            <person name="Pan J."/>
            <person name="Luo Z.H."/>
            <person name="Li M."/>
        </authorList>
    </citation>
    <scope>NUCLEOTIDE SEQUENCE [LARGE SCALE GENOMIC DNA]</scope>
    <source>
        <strain evidence="5">HyVt-28</strain>
    </source>
</reference>
<evidence type="ECO:0000259" key="4">
    <source>
        <dbReference type="Pfam" id="PF01807"/>
    </source>
</evidence>
<dbReference type="GO" id="GO:0005737">
    <property type="term" value="C:cytoplasm"/>
    <property type="evidence" value="ECO:0007669"/>
    <property type="project" value="TreeGrafter"/>
</dbReference>
<dbReference type="Gene3D" id="3.90.580.10">
    <property type="entry name" value="Zinc finger, CHC2-type domain"/>
    <property type="match status" value="1"/>
</dbReference>
<dbReference type="EMBL" id="DRDR01000002">
    <property type="protein sequence ID" value="HDL59825.1"/>
    <property type="molecule type" value="Genomic_DNA"/>
</dbReference>
<dbReference type="GO" id="GO:0003677">
    <property type="term" value="F:DNA binding"/>
    <property type="evidence" value="ECO:0007669"/>
    <property type="project" value="InterPro"/>
</dbReference>
<evidence type="ECO:0000313" key="5">
    <source>
        <dbReference type="EMBL" id="HDL59825.1"/>
    </source>
</evidence>
<evidence type="ECO:0000256" key="3">
    <source>
        <dbReference type="ARBA" id="ARBA00022833"/>
    </source>
</evidence>
<dbReference type="AlphaFoldDB" id="A0A7V0Q6W8"/>
<dbReference type="SUPFAM" id="SSF57783">
    <property type="entry name" value="Zinc beta-ribbon"/>
    <property type="match status" value="1"/>
</dbReference>
<dbReference type="PANTHER" id="PTHR30313">
    <property type="entry name" value="DNA PRIMASE"/>
    <property type="match status" value="1"/>
</dbReference>
<dbReference type="InterPro" id="IPR036977">
    <property type="entry name" value="DNA_primase_Znf_CHC2"/>
</dbReference>
<sequence length="37" mass="4269">MSEIIDRVREAVDILDVIGEYVQLKRVGKSYRGLCPF</sequence>
<gene>
    <name evidence="5" type="ORF">ENH14_00035</name>
</gene>
<feature type="domain" description="Zinc finger CHC2-type" evidence="4">
    <location>
        <begin position="2"/>
        <end position="37"/>
    </location>
</feature>
<evidence type="ECO:0000256" key="2">
    <source>
        <dbReference type="ARBA" id="ARBA00022771"/>
    </source>
</evidence>
<dbReference type="GO" id="GO:0008270">
    <property type="term" value="F:zinc ion binding"/>
    <property type="evidence" value="ECO:0007669"/>
    <property type="project" value="UniProtKB-KW"/>
</dbReference>
<proteinExistence type="predicted"/>
<dbReference type="InterPro" id="IPR050219">
    <property type="entry name" value="DnaG_primase"/>
</dbReference>
<feature type="non-terminal residue" evidence="5">
    <location>
        <position position="37"/>
    </location>
</feature>
<evidence type="ECO:0000256" key="1">
    <source>
        <dbReference type="ARBA" id="ARBA00022723"/>
    </source>
</evidence>
<dbReference type="Proteomes" id="UP000886381">
    <property type="component" value="Unassembled WGS sequence"/>
</dbReference>
<keyword evidence="2" id="KW-0863">Zinc-finger</keyword>
<dbReference type="PANTHER" id="PTHR30313:SF2">
    <property type="entry name" value="DNA PRIMASE"/>
    <property type="match status" value="1"/>
</dbReference>
<accession>A0A7V0Q6W8</accession>
<keyword evidence="3" id="KW-0862">Zinc</keyword>
<keyword evidence="1" id="KW-0479">Metal-binding</keyword>
<dbReference type="GO" id="GO:0003899">
    <property type="term" value="F:DNA-directed RNA polymerase activity"/>
    <property type="evidence" value="ECO:0007669"/>
    <property type="project" value="InterPro"/>
</dbReference>
<dbReference type="Pfam" id="PF01807">
    <property type="entry name" value="Zn_ribbon_DnaG"/>
    <property type="match status" value="1"/>
</dbReference>
<comment type="caution">
    <text evidence="5">The sequence shown here is derived from an EMBL/GenBank/DDBJ whole genome shotgun (WGS) entry which is preliminary data.</text>
</comment>
<dbReference type="GO" id="GO:0006269">
    <property type="term" value="P:DNA replication, synthesis of primer"/>
    <property type="evidence" value="ECO:0007669"/>
    <property type="project" value="TreeGrafter"/>
</dbReference>